<sequence length="347" mass="35039">MTTTHHLRPERDASARPEPGPDAADDTRRPATPGTKPEAPATKNEAPAKLSLTQVLASALAAVSTTVLLSYFGTAGTIIGAGIASALTVVANYVYTRSIQKTREQLVPVVGRVVQVTTGTGAARDRTTTTTVTTTVANVPRGSATVDDDADGAEGTGDADGTDADEAQPDAAATDTPTNRWLRLVDRYGRGPVLTVTALALFVVVMGAVLVVELTIGKPIADAVRGVEGSGTTISRDRSVGTETPVTPAPTVPAPDPSGVPTQDPVPAPSTTPTEEPTTAPTEEPGVEPTPDPTTDPTMPEPDPSTTPEPGTGTGEETGEGAPVPGTGPGEGATAEQTPAPVPPATS</sequence>
<comment type="caution">
    <text evidence="3">The sequence shown here is derived from an EMBL/GenBank/DDBJ whole genome shotgun (WGS) entry which is preliminary data.</text>
</comment>
<accession>A0ABX0B7L8</accession>
<feature type="region of interest" description="Disordered" evidence="1">
    <location>
        <begin position="1"/>
        <end position="46"/>
    </location>
</feature>
<feature type="compositionally biased region" description="Pro residues" evidence="1">
    <location>
        <begin position="288"/>
        <end position="307"/>
    </location>
</feature>
<keyword evidence="2" id="KW-1133">Transmembrane helix</keyword>
<feature type="compositionally biased region" description="Pro residues" evidence="1">
    <location>
        <begin position="247"/>
        <end position="270"/>
    </location>
</feature>
<organism evidence="3 4">
    <name type="scientific">Cellulosimicrobium composti</name>
    <dbReference type="NCBI Taxonomy" id="2672572"/>
    <lineage>
        <taxon>Bacteria</taxon>
        <taxon>Bacillati</taxon>
        <taxon>Actinomycetota</taxon>
        <taxon>Actinomycetes</taxon>
        <taxon>Micrococcales</taxon>
        <taxon>Promicromonosporaceae</taxon>
        <taxon>Cellulosimicrobium</taxon>
    </lineage>
</organism>
<feature type="transmembrane region" description="Helical" evidence="2">
    <location>
        <begin position="78"/>
        <end position="95"/>
    </location>
</feature>
<evidence type="ECO:0000256" key="1">
    <source>
        <dbReference type="SAM" id="MobiDB-lite"/>
    </source>
</evidence>
<evidence type="ECO:0000256" key="2">
    <source>
        <dbReference type="SAM" id="Phobius"/>
    </source>
</evidence>
<keyword evidence="2" id="KW-0812">Transmembrane</keyword>
<gene>
    <name evidence="3" type="ORF">GYH36_01100</name>
</gene>
<dbReference type="EMBL" id="JAAFAN010000002">
    <property type="protein sequence ID" value="NDO88078.1"/>
    <property type="molecule type" value="Genomic_DNA"/>
</dbReference>
<keyword evidence="2" id="KW-0472">Membrane</keyword>
<feature type="region of interest" description="Disordered" evidence="1">
    <location>
        <begin position="229"/>
        <end position="347"/>
    </location>
</feature>
<feature type="compositionally biased region" description="Low complexity" evidence="1">
    <location>
        <begin position="271"/>
        <end position="287"/>
    </location>
</feature>
<reference evidence="3 4" key="1">
    <citation type="journal article" date="2021" name="Arch. Microbiol.">
        <title>Cellulosimicrobium fucosivorans sp. nov., isolated from San Elijo Lagoon, contains a fucose metabolic pathway linked to carotenoid production.</title>
        <authorList>
            <person name="Aviles F.A."/>
            <person name="Kyndt J.A."/>
        </authorList>
    </citation>
    <scope>NUCLEOTIDE SEQUENCE [LARGE SCALE GENOMIC DNA]</scope>
    <source>
        <strain evidence="3 4">SE3</strain>
    </source>
</reference>
<name>A0ABX0B7L8_9MICO</name>
<proteinExistence type="predicted"/>
<feature type="transmembrane region" description="Helical" evidence="2">
    <location>
        <begin position="52"/>
        <end position="72"/>
    </location>
</feature>
<dbReference type="RefSeq" id="WP_162288852.1">
    <property type="nucleotide sequence ID" value="NZ_JAAFAN010000002.1"/>
</dbReference>
<evidence type="ECO:0000313" key="3">
    <source>
        <dbReference type="EMBL" id="NDO88078.1"/>
    </source>
</evidence>
<protein>
    <submittedName>
        <fullName evidence="3">Uncharacterized protein</fullName>
    </submittedName>
</protein>
<dbReference type="Proteomes" id="UP000471672">
    <property type="component" value="Unassembled WGS sequence"/>
</dbReference>
<keyword evidence="4" id="KW-1185">Reference proteome</keyword>
<feature type="transmembrane region" description="Helical" evidence="2">
    <location>
        <begin position="193"/>
        <end position="212"/>
    </location>
</feature>
<evidence type="ECO:0000313" key="4">
    <source>
        <dbReference type="Proteomes" id="UP000471672"/>
    </source>
</evidence>
<feature type="region of interest" description="Disordered" evidence="1">
    <location>
        <begin position="141"/>
        <end position="175"/>
    </location>
</feature>